<feature type="region of interest" description="Disordered" evidence="1">
    <location>
        <begin position="158"/>
        <end position="178"/>
    </location>
</feature>
<dbReference type="AlphaFoldDB" id="A0A2Z7AVL3"/>
<dbReference type="OrthoDB" id="676522at2759"/>
<organism evidence="2 3">
    <name type="scientific">Dorcoceras hygrometricum</name>
    <dbReference type="NCBI Taxonomy" id="472368"/>
    <lineage>
        <taxon>Eukaryota</taxon>
        <taxon>Viridiplantae</taxon>
        <taxon>Streptophyta</taxon>
        <taxon>Embryophyta</taxon>
        <taxon>Tracheophyta</taxon>
        <taxon>Spermatophyta</taxon>
        <taxon>Magnoliopsida</taxon>
        <taxon>eudicotyledons</taxon>
        <taxon>Gunneridae</taxon>
        <taxon>Pentapetalae</taxon>
        <taxon>asterids</taxon>
        <taxon>lamiids</taxon>
        <taxon>Lamiales</taxon>
        <taxon>Gesneriaceae</taxon>
        <taxon>Didymocarpoideae</taxon>
        <taxon>Trichosporeae</taxon>
        <taxon>Loxocarpinae</taxon>
        <taxon>Dorcoceras</taxon>
    </lineage>
</organism>
<gene>
    <name evidence="2" type="ORF">F511_35196</name>
</gene>
<feature type="compositionally biased region" description="Polar residues" evidence="1">
    <location>
        <begin position="17"/>
        <end position="49"/>
    </location>
</feature>
<evidence type="ECO:0000313" key="3">
    <source>
        <dbReference type="Proteomes" id="UP000250235"/>
    </source>
</evidence>
<feature type="region of interest" description="Disordered" evidence="1">
    <location>
        <begin position="731"/>
        <end position="796"/>
    </location>
</feature>
<proteinExistence type="predicted"/>
<evidence type="ECO:0000256" key="1">
    <source>
        <dbReference type="SAM" id="MobiDB-lite"/>
    </source>
</evidence>
<evidence type="ECO:0000313" key="2">
    <source>
        <dbReference type="EMBL" id="KZV23377.1"/>
    </source>
</evidence>
<feature type="compositionally biased region" description="Low complexity" evidence="1">
    <location>
        <begin position="745"/>
        <end position="763"/>
    </location>
</feature>
<accession>A0A2Z7AVL3</accession>
<name>A0A2Z7AVL3_9LAMI</name>
<feature type="region of interest" description="Disordered" evidence="1">
    <location>
        <begin position="121"/>
        <end position="145"/>
    </location>
</feature>
<feature type="region of interest" description="Disordered" evidence="1">
    <location>
        <begin position="602"/>
        <end position="626"/>
    </location>
</feature>
<sequence>MAALSNRSPSPIAPRPSNLNPSSRNQENNPATRKSLSGNNSLGKPSILTNLRRFDPVTPANSPSESSDFARRSVGKESCVGSFLNVGEEKENDEKDMNSKAAKLRSPGKVCKNFMSPTISAASKFTPSPRKKVLAERNDPVRTSMSLSDGKAMFFSTSSSTDVSETFEPTSDLGFDQNHSVESFVDAEVSESQKNVAIPKDPAVSRPLKKVTFLDAPTDSESVNTDSDENLVESSLKNKISCSDVSPSIAPLDADPSMPPYDPKTNYLSPRPQFLYYKPNPRIDVLLNRNSLESDEFMQLEDDFTDDTVSETISDSERTEESQAEDLVVGVTEMEGLSPGIELPESLPVGLTSTEEVPEDSVPKIDKKPRGFSRLIFGSMFLIFLIACASIYSTHSPVVDEFVSKNSGFSDFSDLYYQSKDKFDWVARHINQFQVDSLSFISALLGEGESVGPLQFMNLTDLQKRSWNEEQIQIHQGLMEDLEEVDELEELAEEEEYAVDTDERFDEEIEEYDSSETEEISPSFDIFSELEPMNSETIEGEIGVAPPEDDQLAAASYQDQENKFEAKDVEMEPDFVDAEYCSAETDVGPSAGADVNLLNHESSSAQVDSSDEATVESSPVLVSPPQASEEKHITTYIIGISSVLLTVAAVLHFNKKKPSLANVDVSRNIPFIVKKLDKEFAGTEHISEERRRLSTTHTEFDLLGGSCPSEISSFQKSYKHMIGANEVQSLENKPKRYSKRESLASSSGGYSTGSPSYGSFTTYERIPTKHVNRDEDMDVITPVRRSSRLRNQITSP</sequence>
<feature type="compositionally biased region" description="Polar residues" evidence="1">
    <location>
        <begin position="158"/>
        <end position="169"/>
    </location>
</feature>
<protein>
    <submittedName>
        <fullName evidence="2">Uncharacterized protein</fullName>
    </submittedName>
</protein>
<dbReference type="PANTHER" id="PTHR34775">
    <property type="entry name" value="TRANSMEMBRANE PROTEIN"/>
    <property type="match status" value="1"/>
</dbReference>
<dbReference type="EMBL" id="KV013700">
    <property type="protein sequence ID" value="KZV23377.1"/>
    <property type="molecule type" value="Genomic_DNA"/>
</dbReference>
<dbReference type="Proteomes" id="UP000250235">
    <property type="component" value="Unassembled WGS sequence"/>
</dbReference>
<dbReference type="PANTHER" id="PTHR34775:SF4">
    <property type="entry name" value="TRANSMEMBRANE PROTEIN"/>
    <property type="match status" value="1"/>
</dbReference>
<feature type="region of interest" description="Disordered" evidence="1">
    <location>
        <begin position="1"/>
        <end position="105"/>
    </location>
</feature>
<keyword evidence="3" id="KW-1185">Reference proteome</keyword>
<reference evidence="2 3" key="1">
    <citation type="journal article" date="2015" name="Proc. Natl. Acad. Sci. U.S.A.">
        <title>The resurrection genome of Boea hygrometrica: A blueprint for survival of dehydration.</title>
        <authorList>
            <person name="Xiao L."/>
            <person name="Yang G."/>
            <person name="Zhang L."/>
            <person name="Yang X."/>
            <person name="Zhao S."/>
            <person name="Ji Z."/>
            <person name="Zhou Q."/>
            <person name="Hu M."/>
            <person name="Wang Y."/>
            <person name="Chen M."/>
            <person name="Xu Y."/>
            <person name="Jin H."/>
            <person name="Xiao X."/>
            <person name="Hu G."/>
            <person name="Bao F."/>
            <person name="Hu Y."/>
            <person name="Wan P."/>
            <person name="Li L."/>
            <person name="Deng X."/>
            <person name="Kuang T."/>
            <person name="Xiang C."/>
            <person name="Zhu J.K."/>
            <person name="Oliver M.J."/>
            <person name="He Y."/>
        </authorList>
    </citation>
    <scope>NUCLEOTIDE SEQUENCE [LARGE SCALE GENOMIC DNA]</scope>
    <source>
        <strain evidence="3">cv. XS01</strain>
    </source>
</reference>
<feature type="compositionally biased region" description="Basic and acidic residues" evidence="1">
    <location>
        <begin position="87"/>
        <end position="98"/>
    </location>
</feature>